<keyword evidence="3" id="KW-1185">Reference proteome</keyword>
<dbReference type="RefSeq" id="WP_144367712.1">
    <property type="nucleotide sequence ID" value="NZ_CABHNA010000086.1"/>
</dbReference>
<evidence type="ECO:0000313" key="2">
    <source>
        <dbReference type="EMBL" id="VUX19088.1"/>
    </source>
</evidence>
<evidence type="ECO:0000256" key="1">
    <source>
        <dbReference type="SAM" id="Phobius"/>
    </source>
</evidence>
<gene>
    <name evidence="2" type="ORF">RTSSTS7063_02493</name>
</gene>
<keyword evidence="1" id="KW-0472">Membrane</keyword>
<evidence type="ECO:0000313" key="3">
    <source>
        <dbReference type="Proteomes" id="UP000363661"/>
    </source>
</evidence>
<protein>
    <submittedName>
        <fullName evidence="2">Uncharacterized protein</fullName>
    </submittedName>
</protein>
<proteinExistence type="predicted"/>
<keyword evidence="1" id="KW-0812">Transmembrane</keyword>
<dbReference type="Proteomes" id="UP000363661">
    <property type="component" value="Unassembled WGS sequence"/>
</dbReference>
<sequence>MNLSEKPNKKRTAVMGICLVGVLLLVIATYAAYTRQAYQRGTARNRDTEIVSFTSNYLQLYTTGTSGNAYVAKNIVYGTDEKKKESVSFDIHVYNYANGNTSLVSQKDITYTMKIAFKNGAGKGYKVESDKTPITPDNNNVYEIKKTLIGRTANEDVFTVTFPGNDIDTLQITATAIPDKVALTNNQFLAATLVPCTTASKVTFRAEGIFLDKSEGTPMQYDGFNYGISISSGAADAVLIWDPAVLEIDKFFIEKLDTQQLITKNDLANGKLEFKMDQSNGTGDFLISFYIKDKSKIPEDWSDMEKMIQFTATQKAQ</sequence>
<name>A0A564UHR9_9FIRM</name>
<reference evidence="2 3" key="1">
    <citation type="submission" date="2019-07" db="EMBL/GenBank/DDBJ databases">
        <authorList>
            <person name="Hibberd C M."/>
            <person name="Gehrig L. J."/>
            <person name="Chang H.-W."/>
            <person name="Venkatesh S."/>
        </authorList>
    </citation>
    <scope>NUCLEOTIDE SEQUENCE [LARGE SCALE GENOMIC DNA]</scope>
    <source>
        <strain evidence="2">Ruminococcus_torques_SSTS_Bg7063</strain>
    </source>
</reference>
<dbReference type="EMBL" id="CABHNA010000086">
    <property type="protein sequence ID" value="VUX19088.1"/>
    <property type="molecule type" value="Genomic_DNA"/>
</dbReference>
<dbReference type="AlphaFoldDB" id="A0A564UHR9"/>
<feature type="transmembrane region" description="Helical" evidence="1">
    <location>
        <begin position="12"/>
        <end position="33"/>
    </location>
</feature>
<accession>A0A564UHR9</accession>
<organism evidence="2 3">
    <name type="scientific">[Ruminococcus] torques</name>
    <dbReference type="NCBI Taxonomy" id="33039"/>
    <lineage>
        <taxon>Bacteria</taxon>
        <taxon>Bacillati</taxon>
        <taxon>Bacillota</taxon>
        <taxon>Clostridia</taxon>
        <taxon>Lachnospirales</taxon>
        <taxon>Lachnospiraceae</taxon>
        <taxon>Mediterraneibacter</taxon>
    </lineage>
</organism>
<keyword evidence="1" id="KW-1133">Transmembrane helix</keyword>